<keyword evidence="3" id="KW-0813">Transport</keyword>
<gene>
    <name evidence="9" type="primary">HKT1</name>
    <name evidence="9" type="ORF">SDJN03_15083</name>
</gene>
<keyword evidence="5 8" id="KW-1133">Transmembrane helix</keyword>
<dbReference type="PANTHER" id="PTHR31064:SF30">
    <property type="entry name" value="HIGH-AFFINITY POTASSIUM TRANSPORT PROTEIN-RELATED"/>
    <property type="match status" value="1"/>
</dbReference>
<dbReference type="PANTHER" id="PTHR31064">
    <property type="entry name" value="POTASSIUM TRANSPORT PROTEIN DDB_G0292412-RELATED"/>
    <property type="match status" value="1"/>
</dbReference>
<comment type="caution">
    <text evidence="9">The sequence shown here is derived from an EMBL/GenBank/DDBJ whole genome shotgun (WGS) entry which is preliminary data.</text>
</comment>
<dbReference type="InterPro" id="IPR051143">
    <property type="entry name" value="TrkH_K-transport"/>
</dbReference>
<proteinExistence type="inferred from homology"/>
<comment type="similarity">
    <text evidence="2">Belongs to the TrkH potassium transport family. HKT (TC 2.A.38.3) subfamily.</text>
</comment>
<dbReference type="InterPro" id="IPR003445">
    <property type="entry name" value="Cat_transpt"/>
</dbReference>
<feature type="transmembrane region" description="Helical" evidence="8">
    <location>
        <begin position="126"/>
        <end position="153"/>
    </location>
</feature>
<evidence type="ECO:0000256" key="4">
    <source>
        <dbReference type="ARBA" id="ARBA00022692"/>
    </source>
</evidence>
<comment type="subcellular location">
    <subcellularLocation>
        <location evidence="1">Membrane</location>
        <topology evidence="1">Multi-pass membrane protein</topology>
    </subcellularLocation>
</comment>
<evidence type="ECO:0000256" key="1">
    <source>
        <dbReference type="ARBA" id="ARBA00004141"/>
    </source>
</evidence>
<dbReference type="GO" id="GO:0015081">
    <property type="term" value="F:sodium ion transmembrane transporter activity"/>
    <property type="evidence" value="ECO:0007669"/>
    <property type="project" value="TreeGrafter"/>
</dbReference>
<dbReference type="Proteomes" id="UP000685013">
    <property type="component" value="Chromosome 10"/>
</dbReference>
<sequence length="320" mass="35900">MTSTFFLHLRLRRHSFEHVLSSKKWKFSPTSKLLIITTLMFLGGESLPLRRQLPNLPITTNKPTTTFLTPFEFENESATVDELTISKSSFKVLGRIIIGTVSTFTNCGFIPTNENMIFVFKKNSGLLIILAAEVLLGGCLYPVGLRLVIMAAAKVTGKKGWRYILKNDSAMGYSHLLSGVRCWFLAATAVGFIILQFIIFCSLVKMEQLRRDLGWDESLSYLAIFITLICITERDKLKNDPLNFSVLNIAVEVISAYGNVGFSTGYSCKRQVVADSTCRDAWYGFAGRWSAKGKLILILVMFFGRLKSFSRHGGKAWKLS</sequence>
<feature type="transmembrane region" description="Helical" evidence="8">
    <location>
        <begin position="183"/>
        <end position="204"/>
    </location>
</feature>
<evidence type="ECO:0000256" key="8">
    <source>
        <dbReference type="SAM" id="Phobius"/>
    </source>
</evidence>
<dbReference type="EMBL" id="JAGKQH010000010">
    <property type="protein sequence ID" value="KAG6589660.1"/>
    <property type="molecule type" value="Genomic_DNA"/>
</dbReference>
<evidence type="ECO:0000256" key="5">
    <source>
        <dbReference type="ARBA" id="ARBA00022989"/>
    </source>
</evidence>
<accession>A0AAV6N043</accession>
<evidence type="ECO:0000256" key="6">
    <source>
        <dbReference type="ARBA" id="ARBA00023065"/>
    </source>
</evidence>
<evidence type="ECO:0000313" key="10">
    <source>
        <dbReference type="Proteomes" id="UP000685013"/>
    </source>
</evidence>
<keyword evidence="6" id="KW-0406">Ion transport</keyword>
<dbReference type="GO" id="GO:0005886">
    <property type="term" value="C:plasma membrane"/>
    <property type="evidence" value="ECO:0007669"/>
    <property type="project" value="TreeGrafter"/>
</dbReference>
<keyword evidence="7 8" id="KW-0472">Membrane</keyword>
<keyword evidence="10" id="KW-1185">Reference proteome</keyword>
<evidence type="ECO:0000313" key="9">
    <source>
        <dbReference type="EMBL" id="KAG6589660.1"/>
    </source>
</evidence>
<feature type="non-terminal residue" evidence="9">
    <location>
        <position position="1"/>
    </location>
</feature>
<name>A0AAV6N043_9ROSI</name>
<dbReference type="AlphaFoldDB" id="A0AAV6N043"/>
<organism evidence="9 10">
    <name type="scientific">Cucurbita argyrosperma subsp. sororia</name>
    <dbReference type="NCBI Taxonomy" id="37648"/>
    <lineage>
        <taxon>Eukaryota</taxon>
        <taxon>Viridiplantae</taxon>
        <taxon>Streptophyta</taxon>
        <taxon>Embryophyta</taxon>
        <taxon>Tracheophyta</taxon>
        <taxon>Spermatophyta</taxon>
        <taxon>Magnoliopsida</taxon>
        <taxon>eudicotyledons</taxon>
        <taxon>Gunneridae</taxon>
        <taxon>Pentapetalae</taxon>
        <taxon>rosids</taxon>
        <taxon>fabids</taxon>
        <taxon>Cucurbitales</taxon>
        <taxon>Cucurbitaceae</taxon>
        <taxon>Cucurbiteae</taxon>
        <taxon>Cucurbita</taxon>
    </lineage>
</organism>
<evidence type="ECO:0000256" key="3">
    <source>
        <dbReference type="ARBA" id="ARBA00022448"/>
    </source>
</evidence>
<dbReference type="Pfam" id="PF02386">
    <property type="entry name" value="TrkH"/>
    <property type="match status" value="1"/>
</dbReference>
<evidence type="ECO:0000256" key="7">
    <source>
        <dbReference type="ARBA" id="ARBA00023136"/>
    </source>
</evidence>
<keyword evidence="4 8" id="KW-0812">Transmembrane</keyword>
<protein>
    <submittedName>
        <fullName evidence="9">Sodium transporter HKT1</fullName>
    </submittedName>
</protein>
<reference evidence="9 10" key="1">
    <citation type="journal article" date="2021" name="Hortic Res">
        <title>The domestication of Cucurbita argyrosperma as revealed by the genome of its wild relative.</title>
        <authorList>
            <person name="Barrera-Redondo J."/>
            <person name="Sanchez-de la Vega G."/>
            <person name="Aguirre-Liguori J.A."/>
            <person name="Castellanos-Morales G."/>
            <person name="Gutierrez-Guerrero Y.T."/>
            <person name="Aguirre-Dugua X."/>
            <person name="Aguirre-Planter E."/>
            <person name="Tenaillon M.I."/>
            <person name="Lira-Saade R."/>
            <person name="Eguiarte L.E."/>
        </authorList>
    </citation>
    <scope>NUCLEOTIDE SEQUENCE [LARGE SCALE GENOMIC DNA]</scope>
    <source>
        <strain evidence="9">JBR-2021</strain>
    </source>
</reference>
<evidence type="ECO:0000256" key="2">
    <source>
        <dbReference type="ARBA" id="ARBA00010864"/>
    </source>
</evidence>